<protein>
    <recommendedName>
        <fullName evidence="4">CCR4-NOT transcription complex subunit 11</fullName>
    </recommendedName>
</protein>
<keyword evidence="11" id="KW-1185">Reference proteome</keyword>
<accession>A0A8J1Y3K0</accession>
<comment type="similarity">
    <text evidence="3">Belongs to the CNOT11 family.</text>
</comment>
<evidence type="ECO:0000256" key="2">
    <source>
        <dbReference type="ARBA" id="ARBA00004496"/>
    </source>
</evidence>
<keyword evidence="7" id="KW-0943">RNA-mediated gene silencing</keyword>
<evidence type="ECO:0000313" key="10">
    <source>
        <dbReference type="EMBL" id="CAH1785570.1"/>
    </source>
</evidence>
<keyword evidence="5" id="KW-0963">Cytoplasm</keyword>
<keyword evidence="6" id="KW-0805">Transcription regulation</keyword>
<dbReference type="EMBL" id="CAIIXF020000006">
    <property type="protein sequence ID" value="CAH1785570.1"/>
    <property type="molecule type" value="Genomic_DNA"/>
</dbReference>
<dbReference type="GO" id="GO:0005737">
    <property type="term" value="C:cytoplasm"/>
    <property type="evidence" value="ECO:0007669"/>
    <property type="project" value="UniProtKB-SubCell"/>
</dbReference>
<gene>
    <name evidence="10" type="ORF">OFUS_LOCUS11603</name>
</gene>
<comment type="subcellular location">
    <subcellularLocation>
        <location evidence="2">Cytoplasm</location>
    </subcellularLocation>
    <subcellularLocation>
        <location evidence="1">Nucleus</location>
    </subcellularLocation>
</comment>
<comment type="caution">
    <text evidence="10">The sequence shown here is derived from an EMBL/GenBank/DDBJ whole genome shotgun (WGS) entry which is preliminary data.</text>
</comment>
<proteinExistence type="inferred from homology"/>
<dbReference type="PANTHER" id="PTHR15975">
    <property type="entry name" value="CCR4-NOT TRANSCRIPTION COMPLEX SUBUNIT 11"/>
    <property type="match status" value="1"/>
</dbReference>
<dbReference type="AlphaFoldDB" id="A0A8J1Y3K0"/>
<evidence type="ECO:0000256" key="7">
    <source>
        <dbReference type="ARBA" id="ARBA00023158"/>
    </source>
</evidence>
<keyword evidence="8" id="KW-0804">Transcription</keyword>
<dbReference type="PANTHER" id="PTHR15975:SF0">
    <property type="entry name" value="CCR4-NOT TRANSCRIPTION COMPLEX SUBUNIT 11"/>
    <property type="match status" value="1"/>
</dbReference>
<evidence type="ECO:0000256" key="1">
    <source>
        <dbReference type="ARBA" id="ARBA00004123"/>
    </source>
</evidence>
<reference evidence="10" key="1">
    <citation type="submission" date="2022-03" db="EMBL/GenBank/DDBJ databases">
        <authorList>
            <person name="Martin C."/>
        </authorList>
    </citation>
    <scope>NUCLEOTIDE SEQUENCE</scope>
</reference>
<organism evidence="10 11">
    <name type="scientific">Owenia fusiformis</name>
    <name type="common">Polychaete worm</name>
    <dbReference type="NCBI Taxonomy" id="6347"/>
    <lineage>
        <taxon>Eukaryota</taxon>
        <taxon>Metazoa</taxon>
        <taxon>Spiralia</taxon>
        <taxon>Lophotrochozoa</taxon>
        <taxon>Annelida</taxon>
        <taxon>Polychaeta</taxon>
        <taxon>Sedentaria</taxon>
        <taxon>Canalipalpata</taxon>
        <taxon>Sabellida</taxon>
        <taxon>Oweniida</taxon>
        <taxon>Oweniidae</taxon>
        <taxon>Owenia</taxon>
    </lineage>
</organism>
<dbReference type="GO" id="GO:0005634">
    <property type="term" value="C:nucleus"/>
    <property type="evidence" value="ECO:0007669"/>
    <property type="project" value="UniProtKB-SubCell"/>
</dbReference>
<dbReference type="Pfam" id="PF10155">
    <property type="entry name" value="CNOT11"/>
    <property type="match status" value="1"/>
</dbReference>
<keyword evidence="9" id="KW-0539">Nucleus</keyword>
<dbReference type="GO" id="GO:0030014">
    <property type="term" value="C:CCR4-NOT complex"/>
    <property type="evidence" value="ECO:0007669"/>
    <property type="project" value="InterPro"/>
</dbReference>
<evidence type="ECO:0000256" key="3">
    <source>
        <dbReference type="ARBA" id="ARBA00008030"/>
    </source>
</evidence>
<evidence type="ECO:0000313" key="11">
    <source>
        <dbReference type="Proteomes" id="UP000749559"/>
    </source>
</evidence>
<evidence type="ECO:0000256" key="5">
    <source>
        <dbReference type="ARBA" id="ARBA00022490"/>
    </source>
</evidence>
<evidence type="ECO:0000256" key="9">
    <source>
        <dbReference type="ARBA" id="ARBA00023242"/>
    </source>
</evidence>
<dbReference type="Proteomes" id="UP000749559">
    <property type="component" value="Unassembled WGS sequence"/>
</dbReference>
<evidence type="ECO:0000256" key="6">
    <source>
        <dbReference type="ARBA" id="ARBA00023015"/>
    </source>
</evidence>
<evidence type="ECO:0000256" key="4">
    <source>
        <dbReference type="ARBA" id="ARBA00014872"/>
    </source>
</evidence>
<evidence type="ECO:0000256" key="8">
    <source>
        <dbReference type="ARBA" id="ARBA00023163"/>
    </source>
</evidence>
<dbReference type="OrthoDB" id="10265389at2759"/>
<name>A0A8J1Y3K0_OWEFU</name>
<dbReference type="GO" id="GO:0031047">
    <property type="term" value="P:regulatory ncRNA-mediated gene silencing"/>
    <property type="evidence" value="ECO:0007669"/>
    <property type="project" value="UniProtKB-KW"/>
</dbReference>
<dbReference type="InterPro" id="IPR019312">
    <property type="entry name" value="CNOT11"/>
</dbReference>
<sequence>MALTLKELASLLSVLPEDALTNRTFENLASGFHYYFQKNDHFKVGTALVLLLQNNDLLPHPSQRLAAVFLLYEMYKTEPVSVNPFASIFVHLLNPPSDGSEGTEYHWAITRISPSERYFLAQLISSPSKELFKKTPQDVLNMDVTNMQSFDVSALQLALAERQSETPAPSKTGLPIIVPDPDTKPLNFEQFGKSGSVNPDVQRQTMESLLMGPSPPIEKCMKPEFIRLAPPLHIAEDELVWLGPVEPDHKVLWDNSMCIANSAGSEVRKLMVKAFKTTLVLHQQQQLLAELEKDPKLVYHIGLTPNKLPDLVENNPLVAIEVLLRLMQSNQITDYFSVLVNMEMSLHSMEVVNRLTTAVELPPEFIHLYISNCISTCETIKDRYMQNRLVRLVCVFLQSLIRNKIIDVKDIFIEVQAFCIEFSRIREAAGLFRLLKTLDNGGEQTSPPAGSK</sequence>